<dbReference type="Pfam" id="PF01966">
    <property type="entry name" value="HD"/>
    <property type="match status" value="1"/>
</dbReference>
<proteinExistence type="predicted"/>
<evidence type="ECO:0000259" key="1">
    <source>
        <dbReference type="PROSITE" id="PS51832"/>
    </source>
</evidence>
<evidence type="ECO:0000313" key="2">
    <source>
        <dbReference type="EMBL" id="SMB92070.1"/>
    </source>
</evidence>
<evidence type="ECO:0000313" key="3">
    <source>
        <dbReference type="Proteomes" id="UP000192731"/>
    </source>
</evidence>
<organism evidence="2 3">
    <name type="scientific">Desulfonispora thiosulfatigenes DSM 11270</name>
    <dbReference type="NCBI Taxonomy" id="656914"/>
    <lineage>
        <taxon>Bacteria</taxon>
        <taxon>Bacillati</taxon>
        <taxon>Bacillota</taxon>
        <taxon>Clostridia</taxon>
        <taxon>Eubacteriales</taxon>
        <taxon>Peptococcaceae</taxon>
        <taxon>Desulfonispora</taxon>
    </lineage>
</organism>
<protein>
    <submittedName>
        <fullName evidence="2">HD domain-containing protein</fullName>
    </submittedName>
</protein>
<dbReference type="EMBL" id="FWWT01000020">
    <property type="protein sequence ID" value="SMB92070.1"/>
    <property type="molecule type" value="Genomic_DNA"/>
</dbReference>
<feature type="domain" description="HD-GYP" evidence="1">
    <location>
        <begin position="212"/>
        <end position="408"/>
    </location>
</feature>
<dbReference type="RefSeq" id="WP_084053488.1">
    <property type="nucleotide sequence ID" value="NZ_FWWT01000020.1"/>
</dbReference>
<dbReference type="SUPFAM" id="SSF109604">
    <property type="entry name" value="HD-domain/PDEase-like"/>
    <property type="match status" value="2"/>
</dbReference>
<accession>A0A1W1VFS1</accession>
<dbReference type="InterPro" id="IPR003607">
    <property type="entry name" value="HD/PDEase_dom"/>
</dbReference>
<dbReference type="CDD" id="cd00077">
    <property type="entry name" value="HDc"/>
    <property type="match status" value="2"/>
</dbReference>
<dbReference type="Proteomes" id="UP000192731">
    <property type="component" value="Unassembled WGS sequence"/>
</dbReference>
<sequence length="426" mass="49200">MENQIRISLYDLVLCVANTFDLTSPVLINHHKRTGYIAFTIAMEMGLPLNEQVNILYAGLLHDCGSFDTTKKKELVKFKFSEEIKERNYHGYLGYLLLKDYEPFSEVADIVKYHHVYWSERDDMQERVLLGSNILHLADRIEILIDKDKSILDQVDDIIDIIEREKGVMFSPLAVEAFKNLSVKESFWFYLNTNFVESFIESKDISTKLELTTKDILRLGNLLHKIIDYRNKFTATHSVGVSISSAQLAQVMGFNNKECEMMKIAGLIHDMGKLAIPPDIIEKPGKLTKQEYNIMKSHTFYSYNILNKINELKTINEWASFHHERLDGSGYPFRLTDKELSKGSKIMAVADVFTALSEDRPYRAGMSTGEVGRILQTMANDFKLDKEVVSILKNNYAQIDSLRIEAQLKAEKEYTKFEQEILFNYY</sequence>
<dbReference type="AlphaFoldDB" id="A0A1W1VFS1"/>
<gene>
    <name evidence="2" type="ORF">SAMN00017405_1893</name>
</gene>
<dbReference type="PANTHER" id="PTHR43155:SF1">
    <property type="entry name" value="3'3'-CGAMP-SPECIFIC PHOSPHODIESTERASE 1"/>
    <property type="match status" value="1"/>
</dbReference>
<keyword evidence="3" id="KW-1185">Reference proteome</keyword>
<dbReference type="SMART" id="SM00471">
    <property type="entry name" value="HDc"/>
    <property type="match status" value="2"/>
</dbReference>
<dbReference type="PANTHER" id="PTHR43155">
    <property type="entry name" value="CYCLIC DI-GMP PHOSPHODIESTERASE PA4108-RELATED"/>
    <property type="match status" value="1"/>
</dbReference>
<dbReference type="Pfam" id="PF13487">
    <property type="entry name" value="HD_5"/>
    <property type="match status" value="1"/>
</dbReference>
<dbReference type="InterPro" id="IPR006674">
    <property type="entry name" value="HD_domain"/>
</dbReference>
<reference evidence="2 3" key="1">
    <citation type="submission" date="2017-04" db="EMBL/GenBank/DDBJ databases">
        <authorList>
            <person name="Afonso C.L."/>
            <person name="Miller P.J."/>
            <person name="Scott M.A."/>
            <person name="Spackman E."/>
            <person name="Goraichik I."/>
            <person name="Dimitrov K.M."/>
            <person name="Suarez D.L."/>
            <person name="Swayne D.E."/>
        </authorList>
    </citation>
    <scope>NUCLEOTIDE SEQUENCE [LARGE SCALE GENOMIC DNA]</scope>
    <source>
        <strain evidence="2 3">DSM 11270</strain>
    </source>
</reference>
<dbReference type="STRING" id="656914.SAMN00017405_1893"/>
<dbReference type="OrthoDB" id="9798833at2"/>
<dbReference type="PROSITE" id="PS51832">
    <property type="entry name" value="HD_GYP"/>
    <property type="match status" value="1"/>
</dbReference>
<name>A0A1W1VFS1_DESTI</name>
<dbReference type="InterPro" id="IPR037522">
    <property type="entry name" value="HD_GYP_dom"/>
</dbReference>
<dbReference type="Gene3D" id="1.10.3210.10">
    <property type="entry name" value="Hypothetical protein af1432"/>
    <property type="match status" value="2"/>
</dbReference>